<dbReference type="Proteomes" id="UP000250235">
    <property type="component" value="Unassembled WGS sequence"/>
</dbReference>
<dbReference type="AlphaFoldDB" id="A0A2Z7A9L5"/>
<evidence type="ECO:0000256" key="1">
    <source>
        <dbReference type="SAM" id="MobiDB-lite"/>
    </source>
</evidence>
<feature type="region of interest" description="Disordered" evidence="1">
    <location>
        <begin position="35"/>
        <end position="63"/>
    </location>
</feature>
<sequence>MLISSGLLVQPDEGVSDLVVDRIGESTTIYREEPDYCNHGWSQTQVPARSENENRESTTGPPPREAALLRIARMNARDVRDGRAREASAARQLAHTKRTSCALAARPLVDRGAPLRATLAHVSDDGHASAPRDCAAGVAPPRATMGEAVRCETPLAGREELRDVGARRARRCHDGWSEFLGFGSGLPRAAREVFGPVCDAGPGFDRFRESCPMC</sequence>
<dbReference type="EMBL" id="KV019724">
    <property type="protein sequence ID" value="KZV15602.1"/>
    <property type="molecule type" value="Genomic_DNA"/>
</dbReference>
<protein>
    <submittedName>
        <fullName evidence="2">Protein EXECUTER 2</fullName>
    </submittedName>
</protein>
<gene>
    <name evidence="2" type="ORF">F511_41241</name>
</gene>
<proteinExistence type="predicted"/>
<organism evidence="2 3">
    <name type="scientific">Dorcoceras hygrometricum</name>
    <dbReference type="NCBI Taxonomy" id="472368"/>
    <lineage>
        <taxon>Eukaryota</taxon>
        <taxon>Viridiplantae</taxon>
        <taxon>Streptophyta</taxon>
        <taxon>Embryophyta</taxon>
        <taxon>Tracheophyta</taxon>
        <taxon>Spermatophyta</taxon>
        <taxon>Magnoliopsida</taxon>
        <taxon>eudicotyledons</taxon>
        <taxon>Gunneridae</taxon>
        <taxon>Pentapetalae</taxon>
        <taxon>asterids</taxon>
        <taxon>lamiids</taxon>
        <taxon>Lamiales</taxon>
        <taxon>Gesneriaceae</taxon>
        <taxon>Didymocarpoideae</taxon>
        <taxon>Trichosporeae</taxon>
        <taxon>Loxocarpinae</taxon>
        <taxon>Dorcoceras</taxon>
    </lineage>
</organism>
<reference evidence="2 3" key="1">
    <citation type="journal article" date="2015" name="Proc. Natl. Acad. Sci. U.S.A.">
        <title>The resurrection genome of Boea hygrometrica: A blueprint for survival of dehydration.</title>
        <authorList>
            <person name="Xiao L."/>
            <person name="Yang G."/>
            <person name="Zhang L."/>
            <person name="Yang X."/>
            <person name="Zhao S."/>
            <person name="Ji Z."/>
            <person name="Zhou Q."/>
            <person name="Hu M."/>
            <person name="Wang Y."/>
            <person name="Chen M."/>
            <person name="Xu Y."/>
            <person name="Jin H."/>
            <person name="Xiao X."/>
            <person name="Hu G."/>
            <person name="Bao F."/>
            <person name="Hu Y."/>
            <person name="Wan P."/>
            <person name="Li L."/>
            <person name="Deng X."/>
            <person name="Kuang T."/>
            <person name="Xiang C."/>
            <person name="Zhu J.K."/>
            <person name="Oliver M.J."/>
            <person name="He Y."/>
        </authorList>
    </citation>
    <scope>NUCLEOTIDE SEQUENCE [LARGE SCALE GENOMIC DNA]</scope>
    <source>
        <strain evidence="3">cv. XS01</strain>
    </source>
</reference>
<accession>A0A2Z7A9L5</accession>
<name>A0A2Z7A9L5_9LAMI</name>
<evidence type="ECO:0000313" key="2">
    <source>
        <dbReference type="EMBL" id="KZV15602.1"/>
    </source>
</evidence>
<evidence type="ECO:0000313" key="3">
    <source>
        <dbReference type="Proteomes" id="UP000250235"/>
    </source>
</evidence>
<keyword evidence="3" id="KW-1185">Reference proteome</keyword>